<comment type="caution">
    <text evidence="5">The sequence shown here is derived from an EMBL/GenBank/DDBJ whole genome shotgun (WGS) entry which is preliminary data.</text>
</comment>
<gene>
    <name evidence="5" type="ORF">GCWU0000282_000890</name>
</gene>
<dbReference type="Gene3D" id="1.10.10.10">
    <property type="entry name" value="Winged helix-like DNA-binding domain superfamily/Winged helix DNA-binding domain"/>
    <property type="match status" value="1"/>
</dbReference>
<dbReference type="PANTHER" id="PTHR43537:SF43">
    <property type="entry name" value="GNTR-FAMILY TRANSCRIPTIONAL REGULATOR"/>
    <property type="match status" value="1"/>
</dbReference>
<keyword evidence="2" id="KW-0238">DNA-binding</keyword>
<evidence type="ECO:0000256" key="3">
    <source>
        <dbReference type="ARBA" id="ARBA00023163"/>
    </source>
</evidence>
<evidence type="ECO:0000313" key="6">
    <source>
        <dbReference type="Proteomes" id="UP000018227"/>
    </source>
</evidence>
<dbReference type="InterPro" id="IPR011711">
    <property type="entry name" value="GntR_C"/>
</dbReference>
<dbReference type="HOGENOM" id="CLU_017584_9_1_9"/>
<dbReference type="PANTHER" id="PTHR43537">
    <property type="entry name" value="TRANSCRIPTIONAL REGULATOR, GNTR FAMILY"/>
    <property type="match status" value="1"/>
</dbReference>
<evidence type="ECO:0000313" key="5">
    <source>
        <dbReference type="EMBL" id="ESL03725.1"/>
    </source>
</evidence>
<keyword evidence="1" id="KW-0805">Transcription regulation</keyword>
<dbReference type="AlphaFoldDB" id="V2Z9X8"/>
<dbReference type="Proteomes" id="UP000018227">
    <property type="component" value="Unassembled WGS sequence"/>
</dbReference>
<dbReference type="InterPro" id="IPR036388">
    <property type="entry name" value="WH-like_DNA-bd_sf"/>
</dbReference>
<dbReference type="eggNOG" id="COG2186">
    <property type="taxonomic scope" value="Bacteria"/>
</dbReference>
<keyword evidence="3" id="KW-0804">Transcription</keyword>
<accession>V2Z9X8</accession>
<dbReference type="GO" id="GO:0003677">
    <property type="term" value="F:DNA binding"/>
    <property type="evidence" value="ECO:0007669"/>
    <property type="project" value="UniProtKB-KW"/>
</dbReference>
<proteinExistence type="predicted"/>
<dbReference type="SUPFAM" id="SSF48008">
    <property type="entry name" value="GntR ligand-binding domain-like"/>
    <property type="match status" value="1"/>
</dbReference>
<dbReference type="SUPFAM" id="SSF46785">
    <property type="entry name" value="Winged helix' DNA-binding domain"/>
    <property type="match status" value="1"/>
</dbReference>
<evidence type="ECO:0000256" key="1">
    <source>
        <dbReference type="ARBA" id="ARBA00023015"/>
    </source>
</evidence>
<protein>
    <submittedName>
        <fullName evidence="5">Transcriptional regulator, GntR family</fullName>
    </submittedName>
</protein>
<dbReference type="RefSeq" id="WP_023353774.1">
    <property type="nucleotide sequence ID" value="NZ_KI535367.1"/>
</dbReference>
<dbReference type="Pfam" id="PF00392">
    <property type="entry name" value="GntR"/>
    <property type="match status" value="1"/>
</dbReference>
<name>V2Z9X8_9FIRM</name>
<evidence type="ECO:0000256" key="2">
    <source>
        <dbReference type="ARBA" id="ARBA00023125"/>
    </source>
</evidence>
<reference evidence="5 6" key="1">
    <citation type="submission" date="2013-06" db="EMBL/GenBank/DDBJ databases">
        <authorList>
            <person name="Weinstock G."/>
            <person name="Sodergren E."/>
            <person name="Clifton S."/>
            <person name="Fulton L."/>
            <person name="Fulton B."/>
            <person name="Courtney L."/>
            <person name="Fronick C."/>
            <person name="Harrison M."/>
            <person name="Strong C."/>
            <person name="Farmer C."/>
            <person name="Delahaunty K."/>
            <person name="Markovic C."/>
            <person name="Hall O."/>
            <person name="Minx P."/>
            <person name="Tomlinson C."/>
            <person name="Mitreva M."/>
            <person name="Nelson J."/>
            <person name="Hou S."/>
            <person name="Wollam A."/>
            <person name="Pepin K.H."/>
            <person name="Johnson M."/>
            <person name="Bhonagiri V."/>
            <person name="Nash W.E."/>
            <person name="Warren W."/>
            <person name="Chinwalla A."/>
            <person name="Mardis E.R."/>
            <person name="Wilson R.K."/>
        </authorList>
    </citation>
    <scope>NUCLEOTIDE SEQUENCE [LARGE SCALE GENOMIC DNA]</scope>
    <source>
        <strain evidence="5 6">ATCC 51271</strain>
    </source>
</reference>
<sequence length="223" mass="25752">MSTTRGFEKVINYVLELIQSGNLKIGSELPSERQLTNILELSRNSVREGLRSLEDMGIIKSLHGSGNYISGSISENMQRSFESMILLRSISMKEIISFRKSIELSVYELAFENKNKTVYIEKLSVILKDFLSQPLEEQIKRDTKFHRLLVSMAENQILDIVMGSISKVYLDWVRDVLSDMDNLGMQHLHEAHLRIYKSLAEENKVEGIRAIEEHYSIIEKNVW</sequence>
<feature type="domain" description="HTH gntR-type" evidence="4">
    <location>
        <begin position="4"/>
        <end position="72"/>
    </location>
</feature>
<evidence type="ECO:0000259" key="4">
    <source>
        <dbReference type="PROSITE" id="PS50949"/>
    </source>
</evidence>
<dbReference type="CDD" id="cd07377">
    <property type="entry name" value="WHTH_GntR"/>
    <property type="match status" value="1"/>
</dbReference>
<dbReference type="SMART" id="SM00345">
    <property type="entry name" value="HTH_GNTR"/>
    <property type="match status" value="1"/>
</dbReference>
<dbReference type="OrthoDB" id="1972820at2"/>
<dbReference type="Gene3D" id="1.20.120.530">
    <property type="entry name" value="GntR ligand-binding domain-like"/>
    <property type="match status" value="1"/>
</dbReference>
<dbReference type="STRING" id="592026.GCWU0000282_000890"/>
<dbReference type="EMBL" id="ACIL03000007">
    <property type="protein sequence ID" value="ESL03725.1"/>
    <property type="molecule type" value="Genomic_DNA"/>
</dbReference>
<organism evidence="5 6">
    <name type="scientific">Catonella morbi ATCC 51271</name>
    <dbReference type="NCBI Taxonomy" id="592026"/>
    <lineage>
        <taxon>Bacteria</taxon>
        <taxon>Bacillati</taxon>
        <taxon>Bacillota</taxon>
        <taxon>Clostridia</taxon>
        <taxon>Lachnospirales</taxon>
        <taxon>Lachnospiraceae</taxon>
        <taxon>Catonella</taxon>
    </lineage>
</organism>
<dbReference type="PROSITE" id="PS50949">
    <property type="entry name" value="HTH_GNTR"/>
    <property type="match status" value="1"/>
</dbReference>
<dbReference type="InterPro" id="IPR008920">
    <property type="entry name" value="TF_FadR/GntR_C"/>
</dbReference>
<dbReference type="GO" id="GO:0003700">
    <property type="term" value="F:DNA-binding transcription factor activity"/>
    <property type="evidence" value="ECO:0007669"/>
    <property type="project" value="InterPro"/>
</dbReference>
<dbReference type="InterPro" id="IPR036390">
    <property type="entry name" value="WH_DNA-bd_sf"/>
</dbReference>
<dbReference type="Pfam" id="PF07729">
    <property type="entry name" value="FCD"/>
    <property type="match status" value="1"/>
</dbReference>
<keyword evidence="6" id="KW-1185">Reference proteome</keyword>
<dbReference type="InterPro" id="IPR000524">
    <property type="entry name" value="Tscrpt_reg_HTH_GntR"/>
</dbReference>
<dbReference type="PRINTS" id="PR00035">
    <property type="entry name" value="HTHGNTR"/>
</dbReference>